<dbReference type="AlphaFoldDB" id="A0A177VEQ5"/>
<reference evidence="8" key="1">
    <citation type="submission" date="2016-04" db="EMBL/GenBank/DDBJ databases">
        <authorList>
            <person name="Nguyen H.D."/>
            <person name="Kesanakurti P."/>
            <person name="Cullis J."/>
            <person name="Levesque C.A."/>
            <person name="Hambleton S."/>
        </authorList>
    </citation>
    <scope>NUCLEOTIDE SEQUENCE</scope>
    <source>
        <strain evidence="8">DAOMC 238032</strain>
    </source>
</reference>
<comment type="caution">
    <text evidence="8">The sequence shown here is derived from an EMBL/GenBank/DDBJ whole genome shotgun (WGS) entry which is preliminary data.</text>
</comment>
<sequence>MPAAAPAARTAPPTGSSIKNKNTANGASPSNNNDALTTTTANAPAPTLRAINPFLHIYDPTALPEDATTTDKSKTAHIPSLLPGVRAPAVILLFGFMDGPLRIMSKYVNQYTARFPTSTLLLRLSTSKSFFISQEERSARMRKIVQLVERAQERALARRDLRRKIREIEGTRGERSLDSEEQREVRRLKALQIKAMSGSQLNVAASGVGGESLSISKMGAFEEGEDGEDAEESDLAPELRTPRGLLIHSFSDGGARNLWALLNELSPSSSSLRSPNARLPPLRTLILDSSPGYQTASTSALALTIPLQKKYAAWIVFLVRAGVWAYVRVALAWRMYVRRLPTDSERMRAALNSPGKWGWGWASASASSDNEEGQWKLPPRLYLYSRADVLIPWKQVERHARDAARIQVDDTHANPERIEQESGELEKQEKSALQAAARAGTVDPEMAKWAELSAKFETSFSKSREGSTTETDTGAGAGVRKEETGVRLVRWEKAAHCDLGRHDLLGYWRSVDAWLARV</sequence>
<feature type="compositionally biased region" description="Basic and acidic residues" evidence="7">
    <location>
        <begin position="405"/>
        <end position="430"/>
    </location>
</feature>
<accession>A0A177VEQ5</accession>
<keyword evidence="2" id="KW-0812">Transmembrane</keyword>
<evidence type="ECO:0000256" key="5">
    <source>
        <dbReference type="ARBA" id="ARBA00023242"/>
    </source>
</evidence>
<evidence type="ECO:0000313" key="8">
    <source>
        <dbReference type="EMBL" id="KAE8261605.1"/>
    </source>
</evidence>
<feature type="compositionally biased region" description="Low complexity" evidence="7">
    <location>
        <begin position="1"/>
        <end position="14"/>
    </location>
</feature>
<keyword evidence="4" id="KW-0472">Membrane</keyword>
<dbReference type="PANTHER" id="PTHR12265:SF30">
    <property type="entry name" value="TRANSMEMBRANE PROTEIN 53"/>
    <property type="match status" value="1"/>
</dbReference>
<feature type="region of interest" description="Disordered" evidence="7">
    <location>
        <begin position="460"/>
        <end position="479"/>
    </location>
</feature>
<keyword evidence="3" id="KW-1133">Transmembrane helix</keyword>
<keyword evidence="5" id="KW-0539">Nucleus</keyword>
<evidence type="ECO:0000256" key="2">
    <source>
        <dbReference type="ARBA" id="ARBA00022692"/>
    </source>
</evidence>
<comment type="subcellular location">
    <subcellularLocation>
        <location evidence="6">Endomembrane system</location>
        <topology evidence="6">Single-pass membrane protein</topology>
    </subcellularLocation>
    <subcellularLocation>
        <location evidence="1">Nucleus membrane</location>
    </subcellularLocation>
</comment>
<evidence type="ECO:0000256" key="4">
    <source>
        <dbReference type="ARBA" id="ARBA00023136"/>
    </source>
</evidence>
<gene>
    <name evidence="8" type="ORF">A4X03_0g3112</name>
</gene>
<dbReference type="EMBL" id="LWDD02000342">
    <property type="protein sequence ID" value="KAE8261605.1"/>
    <property type="molecule type" value="Genomic_DNA"/>
</dbReference>
<evidence type="ECO:0000256" key="6">
    <source>
        <dbReference type="ARBA" id="ARBA00037847"/>
    </source>
</evidence>
<evidence type="ECO:0000256" key="7">
    <source>
        <dbReference type="SAM" id="MobiDB-lite"/>
    </source>
</evidence>
<reference evidence="8" key="2">
    <citation type="journal article" date="2019" name="IMA Fungus">
        <title>Genome sequencing and comparison of five Tilletia species to identify candidate genes for the detection of regulated species infecting wheat.</title>
        <authorList>
            <person name="Nguyen H.D.T."/>
            <person name="Sultana T."/>
            <person name="Kesanakurti P."/>
            <person name="Hambleton S."/>
        </authorList>
    </citation>
    <scope>NUCLEOTIDE SEQUENCE</scope>
    <source>
        <strain evidence="8">DAOMC 238032</strain>
    </source>
</reference>
<evidence type="ECO:0000256" key="3">
    <source>
        <dbReference type="ARBA" id="ARBA00022989"/>
    </source>
</evidence>
<name>A0A177VEQ5_9BASI</name>
<dbReference type="GO" id="GO:0031965">
    <property type="term" value="C:nuclear membrane"/>
    <property type="evidence" value="ECO:0007669"/>
    <property type="project" value="UniProtKB-SubCell"/>
</dbReference>
<feature type="region of interest" description="Disordered" evidence="7">
    <location>
        <begin position="405"/>
        <end position="440"/>
    </location>
</feature>
<dbReference type="Proteomes" id="UP000077671">
    <property type="component" value="Unassembled WGS sequence"/>
</dbReference>
<dbReference type="PANTHER" id="PTHR12265">
    <property type="entry name" value="TRANSMEMBRANE PROTEIN 53"/>
    <property type="match status" value="1"/>
</dbReference>
<feature type="compositionally biased region" description="Low complexity" evidence="7">
    <location>
        <begin position="31"/>
        <end position="40"/>
    </location>
</feature>
<evidence type="ECO:0000256" key="1">
    <source>
        <dbReference type="ARBA" id="ARBA00004126"/>
    </source>
</evidence>
<feature type="region of interest" description="Disordered" evidence="7">
    <location>
        <begin position="1"/>
        <end position="40"/>
    </location>
</feature>
<dbReference type="InterPro" id="IPR008547">
    <property type="entry name" value="DUF829_TMEM53"/>
</dbReference>
<dbReference type="Pfam" id="PF05705">
    <property type="entry name" value="DUF829"/>
    <property type="match status" value="1"/>
</dbReference>
<feature type="compositionally biased region" description="Polar residues" evidence="7">
    <location>
        <begin position="15"/>
        <end position="30"/>
    </location>
</feature>
<evidence type="ECO:0000313" key="9">
    <source>
        <dbReference type="Proteomes" id="UP000077671"/>
    </source>
</evidence>
<proteinExistence type="predicted"/>
<protein>
    <submittedName>
        <fullName evidence="8">Uncharacterized protein</fullName>
    </submittedName>
</protein>
<organism evidence="8 9">
    <name type="scientific">Tilletia caries</name>
    <name type="common">wheat bunt fungus</name>
    <dbReference type="NCBI Taxonomy" id="13290"/>
    <lineage>
        <taxon>Eukaryota</taxon>
        <taxon>Fungi</taxon>
        <taxon>Dikarya</taxon>
        <taxon>Basidiomycota</taxon>
        <taxon>Ustilaginomycotina</taxon>
        <taxon>Exobasidiomycetes</taxon>
        <taxon>Tilletiales</taxon>
        <taxon>Tilletiaceae</taxon>
        <taxon>Tilletia</taxon>
    </lineage>
</organism>